<dbReference type="AlphaFoldDB" id="A0A3G8WPV0"/>
<sequence length="175" mass="19982">MMRYCAFLRGVNVKGTAMKMADVSAVFQNAGMKNVVSVLATGNILFDSEKNEKQLKTVLEKSMADHFDYEAFMFIRKADFVSHALKNNPFTKSEEYHTYIFITSDDIVEELMNEFDKGKKSDGEAAKIVQKVFYWKIKKGDTLNSDFGKILGKKSFKDKITSRNINTFEKIVAKI</sequence>
<name>A0A3G8WPV0_9FLAO</name>
<evidence type="ECO:0000313" key="2">
    <source>
        <dbReference type="Proteomes" id="UP000282297"/>
    </source>
</evidence>
<dbReference type="Pfam" id="PF08002">
    <property type="entry name" value="DUF1697"/>
    <property type="match status" value="1"/>
</dbReference>
<accession>A0A3G8WPV0</accession>
<organism evidence="1 2">
    <name type="scientific">Chryseobacterium taklimakanense</name>
    <dbReference type="NCBI Taxonomy" id="536441"/>
    <lineage>
        <taxon>Bacteria</taxon>
        <taxon>Pseudomonadati</taxon>
        <taxon>Bacteroidota</taxon>
        <taxon>Flavobacteriia</taxon>
        <taxon>Flavobacteriales</taxon>
        <taxon>Weeksellaceae</taxon>
        <taxon>Chryseobacterium group</taxon>
        <taxon>Chryseobacterium</taxon>
    </lineage>
</organism>
<gene>
    <name evidence="1" type="ORF">EIH08_05330</name>
</gene>
<evidence type="ECO:0000313" key="1">
    <source>
        <dbReference type="EMBL" id="AZI20214.1"/>
    </source>
</evidence>
<dbReference type="PIRSF" id="PIRSF008502">
    <property type="entry name" value="UCP008502"/>
    <property type="match status" value="1"/>
</dbReference>
<dbReference type="SUPFAM" id="SSF160379">
    <property type="entry name" value="SP0830-like"/>
    <property type="match status" value="1"/>
</dbReference>
<dbReference type="Proteomes" id="UP000282297">
    <property type="component" value="Chromosome"/>
</dbReference>
<dbReference type="Gene3D" id="3.30.70.1260">
    <property type="entry name" value="bacterial protein sp0830 like"/>
    <property type="match status" value="1"/>
</dbReference>
<dbReference type="PANTHER" id="PTHR36439:SF1">
    <property type="entry name" value="DUF1697 DOMAIN-CONTAINING PROTEIN"/>
    <property type="match status" value="1"/>
</dbReference>
<dbReference type="PANTHER" id="PTHR36439">
    <property type="entry name" value="BLL4334 PROTEIN"/>
    <property type="match status" value="1"/>
</dbReference>
<proteinExistence type="predicted"/>
<reference evidence="2" key="1">
    <citation type="submission" date="2018-11" db="EMBL/GenBank/DDBJ databases">
        <title>Proposal to divide the Flavobacteriaceae and reorganize its genera based on Amino Acid Identity values calculated from whole genome sequences.</title>
        <authorList>
            <person name="Nicholson A.C."/>
            <person name="Gulvik C.A."/>
            <person name="Whitney A.M."/>
            <person name="Humrighouse B.W."/>
            <person name="Bell M."/>
            <person name="Holmes B."/>
            <person name="Steigerwalt A.B."/>
            <person name="Villarma A."/>
            <person name="Sheth M."/>
            <person name="Batra D."/>
            <person name="Pryor J."/>
            <person name="Bernardet J.-F."/>
            <person name="Hugo C."/>
            <person name="Kampfer P."/>
            <person name="Newman J.D."/>
            <person name="McQuiston J.R."/>
        </authorList>
    </citation>
    <scope>NUCLEOTIDE SEQUENCE [LARGE SCALE GENOMIC DNA]</scope>
    <source>
        <strain evidence="2">H4753</strain>
    </source>
</reference>
<dbReference type="InterPro" id="IPR012545">
    <property type="entry name" value="DUF1697"/>
</dbReference>
<dbReference type="Gene3D" id="3.30.70.1280">
    <property type="entry name" value="SP0830-like domains"/>
    <property type="match status" value="1"/>
</dbReference>
<protein>
    <submittedName>
        <fullName evidence="1">DUF1697 domain-containing protein</fullName>
    </submittedName>
</protein>
<dbReference type="EMBL" id="CP034171">
    <property type="protein sequence ID" value="AZI20214.1"/>
    <property type="molecule type" value="Genomic_DNA"/>
</dbReference>